<dbReference type="Proteomes" id="UP001153069">
    <property type="component" value="Unassembled WGS sequence"/>
</dbReference>
<evidence type="ECO:0000313" key="3">
    <source>
        <dbReference type="Proteomes" id="UP001153069"/>
    </source>
</evidence>
<organism evidence="2 3">
    <name type="scientific">Seminavis robusta</name>
    <dbReference type="NCBI Taxonomy" id="568900"/>
    <lineage>
        <taxon>Eukaryota</taxon>
        <taxon>Sar</taxon>
        <taxon>Stramenopiles</taxon>
        <taxon>Ochrophyta</taxon>
        <taxon>Bacillariophyta</taxon>
        <taxon>Bacillariophyceae</taxon>
        <taxon>Bacillariophycidae</taxon>
        <taxon>Naviculales</taxon>
        <taxon>Naviculaceae</taxon>
        <taxon>Seminavis</taxon>
    </lineage>
</organism>
<feature type="compositionally biased region" description="Basic and acidic residues" evidence="1">
    <location>
        <begin position="50"/>
        <end position="62"/>
    </location>
</feature>
<accession>A0A9N8DJV0</accession>
<evidence type="ECO:0000256" key="1">
    <source>
        <dbReference type="SAM" id="MobiDB-lite"/>
    </source>
</evidence>
<gene>
    <name evidence="2" type="ORF">SEMRO_161_G072600.1</name>
</gene>
<reference evidence="2" key="1">
    <citation type="submission" date="2020-06" db="EMBL/GenBank/DDBJ databases">
        <authorList>
            <consortium name="Plant Systems Biology data submission"/>
        </authorList>
    </citation>
    <scope>NUCLEOTIDE SEQUENCE</scope>
    <source>
        <strain evidence="2">D6</strain>
    </source>
</reference>
<keyword evidence="3" id="KW-1185">Reference proteome</keyword>
<protein>
    <submittedName>
        <fullName evidence="2">Uncharacterized protein</fullName>
    </submittedName>
</protein>
<dbReference type="AlphaFoldDB" id="A0A9N8DJV0"/>
<dbReference type="EMBL" id="CAICTM010000160">
    <property type="protein sequence ID" value="CAB9503295.1"/>
    <property type="molecule type" value="Genomic_DNA"/>
</dbReference>
<comment type="caution">
    <text evidence="2">The sequence shown here is derived from an EMBL/GenBank/DDBJ whole genome shotgun (WGS) entry which is preliminary data.</text>
</comment>
<sequence length="72" mass="7455">MGGSSGRMFVTIGTEGDGKKASVGSVIWMESEDGGKKAAPPSRVGDLDSADPKDVEEQHESATAEGIDDEED</sequence>
<feature type="region of interest" description="Disordered" evidence="1">
    <location>
        <begin position="1"/>
        <end position="72"/>
    </location>
</feature>
<proteinExistence type="predicted"/>
<evidence type="ECO:0000313" key="2">
    <source>
        <dbReference type="EMBL" id="CAB9503295.1"/>
    </source>
</evidence>
<name>A0A9N8DJV0_9STRA</name>